<dbReference type="SUPFAM" id="SSF53474">
    <property type="entry name" value="alpha/beta-Hydrolases"/>
    <property type="match status" value="1"/>
</dbReference>
<evidence type="ECO:0000256" key="1">
    <source>
        <dbReference type="SAM" id="MobiDB-lite"/>
    </source>
</evidence>
<protein>
    <recommendedName>
        <fullName evidence="2">Phospholipase/carboxylesterase/thioesterase domain-containing protein</fullName>
    </recommendedName>
</protein>
<feature type="domain" description="Phospholipase/carboxylesterase/thioesterase" evidence="2">
    <location>
        <begin position="46"/>
        <end position="161"/>
    </location>
</feature>
<dbReference type="OrthoDB" id="437457at2759"/>
<proteinExistence type="predicted"/>
<dbReference type="AlphaFoldDB" id="A0A9P5XM62"/>
<accession>A0A9P5XM62</accession>
<sequence length="296" mass="32480">MSTSGQEKELHLRESETGPGETTNPRVKPPPKSGQERIPVPFSYIPSDDGTDENLLILLHGLGDTHEPFAKLGKQLKLPQTAALVLRAPERIPWLYEEAYQWYTSFDPVGEPLTNPNPTSALVLMDKIVTYLATQCKWPLDRIHWFGFGQGGTVAVEFGLWWWKEKQLLAAKKSSSSSPATGSSTANTTTLPTTSFGSVVTVGGPLLSFPTVLSSLSPTTVLAVSRASPSTLAFTSSDVSAFKRGFRAIKEEKYKKFDAGMPASRDEWEPIMRFWSERLLRRIGGSGLYEVLSGAS</sequence>
<reference evidence="3" key="1">
    <citation type="submission" date="2020-11" db="EMBL/GenBank/DDBJ databases">
        <authorList>
            <consortium name="DOE Joint Genome Institute"/>
            <person name="Ahrendt S."/>
            <person name="Riley R."/>
            <person name="Andreopoulos W."/>
            <person name="Labutti K."/>
            <person name="Pangilinan J."/>
            <person name="Ruiz-Duenas F.J."/>
            <person name="Barrasa J.M."/>
            <person name="Sanchez-Garcia M."/>
            <person name="Camarero S."/>
            <person name="Miyauchi S."/>
            <person name="Serrano A."/>
            <person name="Linde D."/>
            <person name="Babiker R."/>
            <person name="Drula E."/>
            <person name="Ayuso-Fernandez I."/>
            <person name="Pacheco R."/>
            <person name="Padilla G."/>
            <person name="Ferreira P."/>
            <person name="Barriuso J."/>
            <person name="Kellner H."/>
            <person name="Castanera R."/>
            <person name="Alfaro M."/>
            <person name="Ramirez L."/>
            <person name="Pisabarro A.G."/>
            <person name="Kuo A."/>
            <person name="Tritt A."/>
            <person name="Lipzen A."/>
            <person name="He G."/>
            <person name="Yan M."/>
            <person name="Ng V."/>
            <person name="Cullen D."/>
            <person name="Martin F."/>
            <person name="Rosso M.-N."/>
            <person name="Henrissat B."/>
            <person name="Hibbett D."/>
            <person name="Martinez A.T."/>
            <person name="Grigoriev I.V."/>
        </authorList>
    </citation>
    <scope>NUCLEOTIDE SEQUENCE</scope>
    <source>
        <strain evidence="3">MF-IS2</strain>
    </source>
</reference>
<feature type="region of interest" description="Disordered" evidence="1">
    <location>
        <begin position="1"/>
        <end position="40"/>
    </location>
</feature>
<comment type="caution">
    <text evidence="3">The sequence shown here is derived from an EMBL/GenBank/DDBJ whole genome shotgun (WGS) entry which is preliminary data.</text>
</comment>
<name>A0A9P5XM62_9AGAR</name>
<dbReference type="GO" id="GO:0016787">
    <property type="term" value="F:hydrolase activity"/>
    <property type="evidence" value="ECO:0007669"/>
    <property type="project" value="InterPro"/>
</dbReference>
<organism evidence="3 4">
    <name type="scientific">Macrolepiota fuliginosa MF-IS2</name>
    <dbReference type="NCBI Taxonomy" id="1400762"/>
    <lineage>
        <taxon>Eukaryota</taxon>
        <taxon>Fungi</taxon>
        <taxon>Dikarya</taxon>
        <taxon>Basidiomycota</taxon>
        <taxon>Agaricomycotina</taxon>
        <taxon>Agaricomycetes</taxon>
        <taxon>Agaricomycetidae</taxon>
        <taxon>Agaricales</taxon>
        <taxon>Agaricineae</taxon>
        <taxon>Agaricaceae</taxon>
        <taxon>Macrolepiota</taxon>
    </lineage>
</organism>
<dbReference type="EMBL" id="MU151062">
    <property type="protein sequence ID" value="KAF9453300.1"/>
    <property type="molecule type" value="Genomic_DNA"/>
</dbReference>
<gene>
    <name evidence="3" type="ORF">P691DRAFT_719724</name>
</gene>
<evidence type="ECO:0000313" key="4">
    <source>
        <dbReference type="Proteomes" id="UP000807342"/>
    </source>
</evidence>
<dbReference type="InterPro" id="IPR029058">
    <property type="entry name" value="AB_hydrolase_fold"/>
</dbReference>
<feature type="compositionally biased region" description="Basic and acidic residues" evidence="1">
    <location>
        <begin position="1"/>
        <end position="16"/>
    </location>
</feature>
<evidence type="ECO:0000259" key="2">
    <source>
        <dbReference type="Pfam" id="PF02230"/>
    </source>
</evidence>
<dbReference type="Pfam" id="PF02230">
    <property type="entry name" value="Abhydrolase_2"/>
    <property type="match status" value="1"/>
</dbReference>
<dbReference type="Proteomes" id="UP000807342">
    <property type="component" value="Unassembled WGS sequence"/>
</dbReference>
<dbReference type="Gene3D" id="3.40.50.1820">
    <property type="entry name" value="alpha/beta hydrolase"/>
    <property type="match status" value="1"/>
</dbReference>
<keyword evidence="4" id="KW-1185">Reference proteome</keyword>
<evidence type="ECO:0000313" key="3">
    <source>
        <dbReference type="EMBL" id="KAF9453300.1"/>
    </source>
</evidence>
<dbReference type="InterPro" id="IPR003140">
    <property type="entry name" value="PLipase/COase/thioEstase"/>
</dbReference>